<evidence type="ECO:0000256" key="1">
    <source>
        <dbReference type="ARBA" id="ARBA00004651"/>
    </source>
</evidence>
<feature type="transmembrane region" description="Helical" evidence="2">
    <location>
        <begin position="49"/>
        <end position="67"/>
    </location>
</feature>
<dbReference type="InterPro" id="IPR003148">
    <property type="entry name" value="RCK_N"/>
</dbReference>
<evidence type="ECO:0000313" key="5">
    <source>
        <dbReference type="EMBL" id="MDG4474583.1"/>
    </source>
</evidence>
<dbReference type="InterPro" id="IPR036721">
    <property type="entry name" value="RCK_C_sf"/>
</dbReference>
<dbReference type="GO" id="GO:0008324">
    <property type="term" value="F:monoatomic cation transmembrane transporter activity"/>
    <property type="evidence" value="ECO:0007669"/>
    <property type="project" value="InterPro"/>
</dbReference>
<evidence type="ECO:0000259" key="3">
    <source>
        <dbReference type="PROSITE" id="PS51201"/>
    </source>
</evidence>
<keyword evidence="2" id="KW-0812">Transmembrane</keyword>
<feature type="domain" description="RCK C-terminal" evidence="4">
    <location>
        <begin position="232"/>
        <end position="319"/>
    </location>
</feature>
<dbReference type="Proteomes" id="UP001154240">
    <property type="component" value="Unassembled WGS sequence"/>
</dbReference>
<dbReference type="InterPro" id="IPR036291">
    <property type="entry name" value="NAD(P)-bd_dom_sf"/>
</dbReference>
<feature type="transmembrane region" description="Helical" evidence="2">
    <location>
        <begin position="24"/>
        <end position="42"/>
    </location>
</feature>
<keyword evidence="5" id="KW-0813">Transport</keyword>
<dbReference type="Gene3D" id="3.40.50.720">
    <property type="entry name" value="NAD(P)-binding Rossmann-like Domain"/>
    <property type="match status" value="1"/>
</dbReference>
<dbReference type="InterPro" id="IPR013099">
    <property type="entry name" value="K_chnl_dom"/>
</dbReference>
<keyword evidence="2" id="KW-0472">Membrane</keyword>
<accession>A0A9X4MFL0</accession>
<dbReference type="PANTHER" id="PTHR43833:SF9">
    <property type="entry name" value="POTASSIUM CHANNEL PROTEIN YUGO-RELATED"/>
    <property type="match status" value="1"/>
</dbReference>
<dbReference type="Pfam" id="PF02080">
    <property type="entry name" value="TrkA_C"/>
    <property type="match status" value="1"/>
</dbReference>
<dbReference type="GO" id="GO:0005886">
    <property type="term" value="C:plasma membrane"/>
    <property type="evidence" value="ECO:0007669"/>
    <property type="project" value="UniProtKB-SubCell"/>
</dbReference>
<proteinExistence type="predicted"/>
<comment type="caution">
    <text evidence="5">The sequence shown here is derived from an EMBL/GenBank/DDBJ whole genome shotgun (WGS) entry which is preliminary data.</text>
</comment>
<dbReference type="PANTHER" id="PTHR43833">
    <property type="entry name" value="POTASSIUM CHANNEL PROTEIN 2-RELATED-RELATED"/>
    <property type="match status" value="1"/>
</dbReference>
<dbReference type="EMBL" id="JAPHEH010000001">
    <property type="protein sequence ID" value="MDG4474583.1"/>
    <property type="molecule type" value="Genomic_DNA"/>
</dbReference>
<evidence type="ECO:0000313" key="6">
    <source>
        <dbReference type="Proteomes" id="UP001154240"/>
    </source>
</evidence>
<evidence type="ECO:0000256" key="2">
    <source>
        <dbReference type="SAM" id="Phobius"/>
    </source>
</evidence>
<sequence length="319" mass="34601">MLVLILCIGTSGYMLIENGSFLDSLYMSVITITTVGYGEIIPLSPAGKYFTICLILVGVGFVLYLVGEVTESMVEGGLRKIMGRNNMEKRAAALKNHYIVCGFGRIGKVICKNLKESKFPFVIVESDPQEVQKIDELGYLALPGNASSDEMLLKAGIKEAKGLIAVVSSDAENVYIILSARGLNANLFIMARSSGAEGSEIKLLRAGADKVISPYSIGAQRMAQLVVRPTVVDFLDLTVPGGELGLRLEELRVSANSPLAGKRLMDSGLRKEYDLIVVAIKREHGEMHFNPQPQTLILPQDILVVLGEHAHIAALEKQL</sequence>
<protein>
    <submittedName>
        <fullName evidence="5">Potassium channel protein</fullName>
    </submittedName>
</protein>
<dbReference type="PROSITE" id="PS51201">
    <property type="entry name" value="RCK_N"/>
    <property type="match status" value="1"/>
</dbReference>
<keyword evidence="6" id="KW-1185">Reference proteome</keyword>
<dbReference type="InterPro" id="IPR050721">
    <property type="entry name" value="Trk_Ktr_HKT_K-transport"/>
</dbReference>
<evidence type="ECO:0000259" key="4">
    <source>
        <dbReference type="PROSITE" id="PS51202"/>
    </source>
</evidence>
<comment type="subcellular location">
    <subcellularLocation>
        <location evidence="1">Cell membrane</location>
        <topology evidence="1">Multi-pass membrane protein</topology>
    </subcellularLocation>
</comment>
<keyword evidence="5" id="KW-0407">Ion channel</keyword>
<dbReference type="SUPFAM" id="SSF116726">
    <property type="entry name" value="TrkA C-terminal domain-like"/>
    <property type="match status" value="1"/>
</dbReference>
<dbReference type="InterPro" id="IPR006037">
    <property type="entry name" value="RCK_C"/>
</dbReference>
<dbReference type="PROSITE" id="PS51202">
    <property type="entry name" value="RCK_C"/>
    <property type="match status" value="1"/>
</dbReference>
<dbReference type="GO" id="GO:0006813">
    <property type="term" value="P:potassium ion transport"/>
    <property type="evidence" value="ECO:0007669"/>
    <property type="project" value="InterPro"/>
</dbReference>
<organism evidence="5 6">
    <name type="scientific">Thiovibrio frasassiensis</name>
    <dbReference type="NCBI Taxonomy" id="2984131"/>
    <lineage>
        <taxon>Bacteria</taxon>
        <taxon>Pseudomonadati</taxon>
        <taxon>Thermodesulfobacteriota</taxon>
        <taxon>Desulfobulbia</taxon>
        <taxon>Desulfobulbales</taxon>
        <taxon>Thiovibrionaceae</taxon>
        <taxon>Thiovibrio</taxon>
    </lineage>
</organism>
<keyword evidence="2" id="KW-1133">Transmembrane helix</keyword>
<dbReference type="SUPFAM" id="SSF51735">
    <property type="entry name" value="NAD(P)-binding Rossmann-fold domains"/>
    <property type="match status" value="1"/>
</dbReference>
<dbReference type="Gene3D" id="1.10.287.70">
    <property type="match status" value="1"/>
</dbReference>
<dbReference type="Pfam" id="PF02254">
    <property type="entry name" value="TrkA_N"/>
    <property type="match status" value="1"/>
</dbReference>
<name>A0A9X4MFL0_9BACT</name>
<gene>
    <name evidence="5" type="ORF">OLX77_00235</name>
</gene>
<keyword evidence="5" id="KW-0406">Ion transport</keyword>
<dbReference type="SUPFAM" id="SSF81324">
    <property type="entry name" value="Voltage-gated potassium channels"/>
    <property type="match status" value="1"/>
</dbReference>
<reference evidence="5" key="2">
    <citation type="submission" date="2022-10" db="EMBL/GenBank/DDBJ databases">
        <authorList>
            <person name="Aronson H.S."/>
        </authorList>
    </citation>
    <scope>NUCLEOTIDE SEQUENCE</scope>
    <source>
        <strain evidence="5">RS19-109</strain>
    </source>
</reference>
<dbReference type="AlphaFoldDB" id="A0A9X4MFL0"/>
<dbReference type="Pfam" id="PF07885">
    <property type="entry name" value="Ion_trans_2"/>
    <property type="match status" value="1"/>
</dbReference>
<reference evidence="5" key="1">
    <citation type="journal article" date="2022" name="bioRxiv">
        <title>Thiovibrio frasassiensisgen. nov., sp. nov., an autotrophic, elemental sulfur disproportionating bacterium isolated from sulfidic karst sediment, and proposal of Thiovibrionaceae fam. nov.</title>
        <authorList>
            <person name="Aronson H."/>
            <person name="Thomas C."/>
            <person name="Bhattacharyya M."/>
            <person name="Eckstein S."/>
            <person name="Jensen S."/>
            <person name="Barco R."/>
            <person name="Macalady J."/>
            <person name="Amend J."/>
        </authorList>
    </citation>
    <scope>NUCLEOTIDE SEQUENCE</scope>
    <source>
        <strain evidence="5">RS19-109</strain>
    </source>
</reference>
<dbReference type="Gene3D" id="3.30.70.1450">
    <property type="entry name" value="Regulator of K+ conductance, C-terminal domain"/>
    <property type="match status" value="1"/>
</dbReference>
<feature type="domain" description="RCK N-terminal" evidence="3">
    <location>
        <begin position="95"/>
        <end position="212"/>
    </location>
</feature>